<sequence>MHHFKTQEEDDRISHRVASADNPLDIQFSQLMDDFQLGLMAEPDEGEFLLAAEEVNVGVDIMIVNGDGVVMGGMPQQMEVFEAPYPEFHVQQHVDGIIVDNGGIACINDSTTVESNGEIYVPVQPLRMLTSDNVEIFSVLEVPVPVQPLRIFTPDNGEIPVIDVQPLRVFTPDNREIPVDDVPVPVQPLRIVTPDNREIPVDEPLGFSDQIIEGVQPLRIFTPDNREIPVTNAPLQPLEIPRPDYAEFLATYVPFVVQPLRSVEPEYEGNKQMDNGDEAGPSET</sequence>
<accession>A0A164WMB6</accession>
<evidence type="ECO:0000313" key="2">
    <source>
        <dbReference type="Proteomes" id="UP000077755"/>
    </source>
</evidence>
<reference evidence="1" key="1">
    <citation type="journal article" date="2016" name="Nat. Genet.">
        <title>A high-quality carrot genome assembly provides new insights into carotenoid accumulation and asterid genome evolution.</title>
        <authorList>
            <person name="Iorizzo M."/>
            <person name="Ellison S."/>
            <person name="Senalik D."/>
            <person name="Zeng P."/>
            <person name="Satapoomin P."/>
            <person name="Huang J."/>
            <person name="Bowman M."/>
            <person name="Iovene M."/>
            <person name="Sanseverino W."/>
            <person name="Cavagnaro P."/>
            <person name="Yildiz M."/>
            <person name="Macko-Podgorni A."/>
            <person name="Moranska E."/>
            <person name="Grzebelus E."/>
            <person name="Grzebelus D."/>
            <person name="Ashrafi H."/>
            <person name="Zheng Z."/>
            <person name="Cheng S."/>
            <person name="Spooner D."/>
            <person name="Van Deynze A."/>
            <person name="Simon P."/>
        </authorList>
    </citation>
    <scope>NUCLEOTIDE SEQUENCE</scope>
    <source>
        <tissue evidence="1">Leaf</tissue>
    </source>
</reference>
<gene>
    <name evidence="1" type="ORF">DCAR_0625694</name>
</gene>
<organism evidence="1 2">
    <name type="scientific">Daucus carota subsp. sativus</name>
    <name type="common">Carrot</name>
    <dbReference type="NCBI Taxonomy" id="79200"/>
    <lineage>
        <taxon>Eukaryota</taxon>
        <taxon>Viridiplantae</taxon>
        <taxon>Streptophyta</taxon>
        <taxon>Embryophyta</taxon>
        <taxon>Tracheophyta</taxon>
        <taxon>Spermatophyta</taxon>
        <taxon>Magnoliopsida</taxon>
        <taxon>eudicotyledons</taxon>
        <taxon>Gunneridae</taxon>
        <taxon>Pentapetalae</taxon>
        <taxon>asterids</taxon>
        <taxon>campanulids</taxon>
        <taxon>Apiales</taxon>
        <taxon>Apiaceae</taxon>
        <taxon>Apioideae</taxon>
        <taxon>Scandiceae</taxon>
        <taxon>Daucinae</taxon>
        <taxon>Daucus</taxon>
        <taxon>Daucus sect. Daucus</taxon>
    </lineage>
</organism>
<dbReference type="Proteomes" id="UP000077755">
    <property type="component" value="Chromosome 6"/>
</dbReference>
<evidence type="ECO:0000313" key="1">
    <source>
        <dbReference type="EMBL" id="WOH06271.1"/>
    </source>
</evidence>
<dbReference type="Gramene" id="KZM91975">
    <property type="protein sequence ID" value="KZM91975"/>
    <property type="gene ID" value="DCAR_020660"/>
</dbReference>
<name>A0A164WMB6_DAUCS</name>
<dbReference type="EMBL" id="CP093348">
    <property type="protein sequence ID" value="WOH06271.1"/>
    <property type="molecule type" value="Genomic_DNA"/>
</dbReference>
<reference evidence="1" key="2">
    <citation type="submission" date="2022-03" db="EMBL/GenBank/DDBJ databases">
        <title>Draft title - Genomic analysis of global carrot germplasm unveils the trajectory of domestication and the origin of high carotenoid orange carrot.</title>
        <authorList>
            <person name="Iorizzo M."/>
            <person name="Ellison S."/>
            <person name="Senalik D."/>
            <person name="Macko-Podgorni A."/>
            <person name="Grzebelus D."/>
            <person name="Bostan H."/>
            <person name="Rolling W."/>
            <person name="Curaba J."/>
            <person name="Simon P."/>
        </authorList>
    </citation>
    <scope>NUCLEOTIDE SEQUENCE</scope>
    <source>
        <tissue evidence="1">Leaf</tissue>
    </source>
</reference>
<protein>
    <submittedName>
        <fullName evidence="1">Uncharacterized protein</fullName>
    </submittedName>
</protein>
<dbReference type="AlphaFoldDB" id="A0A164WMB6"/>
<keyword evidence="2" id="KW-1185">Reference proteome</keyword>
<proteinExistence type="predicted"/>